<dbReference type="RefSeq" id="WP_345488395.1">
    <property type="nucleotide sequence ID" value="NZ_BAABHY010000001.1"/>
</dbReference>
<dbReference type="Pfam" id="PF10418">
    <property type="entry name" value="DHODB_Fe-S_bind"/>
    <property type="match status" value="1"/>
</dbReference>
<protein>
    <submittedName>
        <fullName evidence="12">Dihydroorotate dehydrogenase electron transfer subunit</fullName>
    </submittedName>
</protein>
<dbReference type="Gene3D" id="2.10.240.10">
    <property type="entry name" value="Dihydroorotate dehydrogenase, electron transfer subunit"/>
    <property type="match status" value="1"/>
</dbReference>
<comment type="similarity">
    <text evidence="1">Belongs to the PyrK family.</text>
</comment>
<keyword evidence="13" id="KW-1185">Reference proteome</keyword>
<keyword evidence="5" id="KW-0479">Metal-binding</keyword>
<evidence type="ECO:0000313" key="12">
    <source>
        <dbReference type="EMBL" id="GAA5105647.1"/>
    </source>
</evidence>
<keyword evidence="8" id="KW-0408">Iron</keyword>
<evidence type="ECO:0000256" key="5">
    <source>
        <dbReference type="ARBA" id="ARBA00022723"/>
    </source>
</evidence>
<sequence length="266" mass="29461">MTAIDSKSLIISNEWVNDEYKHMVVQVDHKAADVKPGQFFNLLCPQTDQDKPFFRRPMSTYFANRQNGTVEFLYKVTGTGTRTLALLKANDSLPVLGPLGKGFNLKDHYQHILVLGRGVGLATLAPLAEAAAEKNIFVTALLSARHRDSLMSQSRFLDVNANVIEVVDTDNSSSVDNVESIILAEHHKRPIDAMFTCGSTRLTKLLQKIANQHNIDGEVALEQHMACGIGMCYCCVKPFHVEGESEPRSKRVCVDGPVFSLKEFIA</sequence>
<gene>
    <name evidence="12" type="ORF">GCM10023211_04630</name>
</gene>
<keyword evidence="3" id="KW-0285">Flavoprotein</keyword>
<dbReference type="PANTHER" id="PTHR43513:SF3">
    <property type="entry name" value="DIHYDROOROTATE DEHYDROGENASE B (NAD(+)), ELECTRON TRANSFER SUBUNIT-RELATED"/>
    <property type="match status" value="1"/>
</dbReference>
<evidence type="ECO:0000256" key="6">
    <source>
        <dbReference type="ARBA" id="ARBA00022827"/>
    </source>
</evidence>
<keyword evidence="7" id="KW-0249">Electron transport</keyword>
<evidence type="ECO:0000256" key="10">
    <source>
        <dbReference type="ARBA" id="ARBA00034078"/>
    </source>
</evidence>
<dbReference type="Gene3D" id="3.40.50.80">
    <property type="entry name" value="Nucleotide-binding domain of ferredoxin-NADP reductase (FNR) module"/>
    <property type="match status" value="1"/>
</dbReference>
<evidence type="ECO:0000256" key="8">
    <source>
        <dbReference type="ARBA" id="ARBA00023004"/>
    </source>
</evidence>
<evidence type="ECO:0000256" key="2">
    <source>
        <dbReference type="ARBA" id="ARBA00022448"/>
    </source>
</evidence>
<comment type="cofactor">
    <cofactor evidence="10">
        <name>[2Fe-2S] cluster</name>
        <dbReference type="ChEBI" id="CHEBI:190135"/>
    </cofactor>
</comment>
<dbReference type="InterPro" id="IPR037117">
    <property type="entry name" value="Dihydroorotate_DH_ele_sf"/>
</dbReference>
<accession>A0ABP9N5E1</accession>
<comment type="caution">
    <text evidence="12">The sequence shown here is derived from an EMBL/GenBank/DDBJ whole genome shotgun (WGS) entry which is preliminary data.</text>
</comment>
<evidence type="ECO:0000256" key="9">
    <source>
        <dbReference type="ARBA" id="ARBA00023014"/>
    </source>
</evidence>
<keyword evidence="6" id="KW-0274">FAD</keyword>
<evidence type="ECO:0000256" key="1">
    <source>
        <dbReference type="ARBA" id="ARBA00006422"/>
    </source>
</evidence>
<organism evidence="12 13">
    <name type="scientific">Orbus sasakiae</name>
    <dbReference type="NCBI Taxonomy" id="1078475"/>
    <lineage>
        <taxon>Bacteria</taxon>
        <taxon>Pseudomonadati</taxon>
        <taxon>Pseudomonadota</taxon>
        <taxon>Gammaproteobacteria</taxon>
        <taxon>Orbales</taxon>
        <taxon>Orbaceae</taxon>
        <taxon>Orbus</taxon>
    </lineage>
</organism>
<dbReference type="InterPro" id="IPR017927">
    <property type="entry name" value="FAD-bd_FR_type"/>
</dbReference>
<reference evidence="13" key="1">
    <citation type="journal article" date="2019" name="Int. J. Syst. Evol. Microbiol.">
        <title>The Global Catalogue of Microorganisms (GCM) 10K type strain sequencing project: providing services to taxonomists for standard genome sequencing and annotation.</title>
        <authorList>
            <consortium name="The Broad Institute Genomics Platform"/>
            <consortium name="The Broad Institute Genome Sequencing Center for Infectious Disease"/>
            <person name="Wu L."/>
            <person name="Ma J."/>
        </authorList>
    </citation>
    <scope>NUCLEOTIDE SEQUENCE [LARGE SCALE GENOMIC DNA]</scope>
    <source>
        <strain evidence="13">JCM 18050</strain>
    </source>
</reference>
<dbReference type="PIRSF" id="PIRSF006816">
    <property type="entry name" value="Cyc3_hyd_g"/>
    <property type="match status" value="1"/>
</dbReference>
<evidence type="ECO:0000256" key="3">
    <source>
        <dbReference type="ARBA" id="ARBA00022630"/>
    </source>
</evidence>
<evidence type="ECO:0000256" key="4">
    <source>
        <dbReference type="ARBA" id="ARBA00022714"/>
    </source>
</evidence>
<feature type="domain" description="FAD-binding FR-type" evidence="11">
    <location>
        <begin position="3"/>
        <end position="105"/>
    </location>
</feature>
<keyword evidence="2" id="KW-0813">Transport</keyword>
<dbReference type="InterPro" id="IPR012165">
    <property type="entry name" value="Cyt_c3_hydrogenase_gsu"/>
</dbReference>
<dbReference type="Gene3D" id="2.40.30.10">
    <property type="entry name" value="Translation factors"/>
    <property type="match status" value="1"/>
</dbReference>
<dbReference type="PROSITE" id="PS51384">
    <property type="entry name" value="FAD_FR"/>
    <property type="match status" value="1"/>
</dbReference>
<evidence type="ECO:0000256" key="7">
    <source>
        <dbReference type="ARBA" id="ARBA00022982"/>
    </source>
</evidence>
<keyword evidence="4" id="KW-0001">2Fe-2S</keyword>
<dbReference type="InterPro" id="IPR050353">
    <property type="entry name" value="PyrK_electron_transfer"/>
</dbReference>
<dbReference type="SUPFAM" id="SSF63380">
    <property type="entry name" value="Riboflavin synthase domain-like"/>
    <property type="match status" value="1"/>
</dbReference>
<dbReference type="InterPro" id="IPR039261">
    <property type="entry name" value="FNR_nucleotide-bd"/>
</dbReference>
<evidence type="ECO:0000313" key="13">
    <source>
        <dbReference type="Proteomes" id="UP001500171"/>
    </source>
</evidence>
<evidence type="ECO:0000259" key="11">
    <source>
        <dbReference type="PROSITE" id="PS51384"/>
    </source>
</evidence>
<proteinExistence type="inferred from homology"/>
<dbReference type="CDD" id="cd06218">
    <property type="entry name" value="DHOD_e_trans"/>
    <property type="match status" value="1"/>
</dbReference>
<dbReference type="PANTHER" id="PTHR43513">
    <property type="entry name" value="DIHYDROOROTATE DEHYDROGENASE B (NAD(+)), ELECTRON TRANSFER SUBUNIT"/>
    <property type="match status" value="1"/>
</dbReference>
<name>A0ABP9N5E1_9GAMM</name>
<dbReference type="Proteomes" id="UP001500171">
    <property type="component" value="Unassembled WGS sequence"/>
</dbReference>
<dbReference type="InterPro" id="IPR019480">
    <property type="entry name" value="Dihydroorotate_DH_Fe-S-bd"/>
</dbReference>
<dbReference type="SUPFAM" id="SSF52343">
    <property type="entry name" value="Ferredoxin reductase-like, C-terminal NADP-linked domain"/>
    <property type="match status" value="1"/>
</dbReference>
<dbReference type="InterPro" id="IPR017938">
    <property type="entry name" value="Riboflavin_synthase-like_b-brl"/>
</dbReference>
<keyword evidence="9" id="KW-0411">Iron-sulfur</keyword>
<dbReference type="EMBL" id="BAABHY010000001">
    <property type="protein sequence ID" value="GAA5105647.1"/>
    <property type="molecule type" value="Genomic_DNA"/>
</dbReference>